<organism evidence="2 3">
    <name type="scientific">Amborella trichopoda</name>
    <dbReference type="NCBI Taxonomy" id="13333"/>
    <lineage>
        <taxon>Eukaryota</taxon>
        <taxon>Viridiplantae</taxon>
        <taxon>Streptophyta</taxon>
        <taxon>Embryophyta</taxon>
        <taxon>Tracheophyta</taxon>
        <taxon>Spermatophyta</taxon>
        <taxon>Magnoliopsida</taxon>
        <taxon>Amborellales</taxon>
        <taxon>Amborellaceae</taxon>
        <taxon>Amborella</taxon>
    </lineage>
</organism>
<dbReference type="Pfam" id="PF13880">
    <property type="entry name" value="Acetyltransf_13"/>
    <property type="match status" value="1"/>
</dbReference>
<dbReference type="GO" id="GO:0000785">
    <property type="term" value="C:chromatin"/>
    <property type="evidence" value="ECO:0000318"/>
    <property type="project" value="GO_Central"/>
</dbReference>
<dbReference type="GO" id="GO:0005634">
    <property type="term" value="C:nucleus"/>
    <property type="evidence" value="ECO:0000318"/>
    <property type="project" value="GO_Central"/>
</dbReference>
<evidence type="ECO:0000313" key="3">
    <source>
        <dbReference type="Proteomes" id="UP000017836"/>
    </source>
</evidence>
<protein>
    <recommendedName>
        <fullName evidence="1">N-acetyltransferase ESCO acetyl-transferase domain-containing protein</fullName>
    </recommendedName>
</protein>
<accession>U5D707</accession>
<evidence type="ECO:0000313" key="2">
    <source>
        <dbReference type="EMBL" id="ERN16133.1"/>
    </source>
</evidence>
<evidence type="ECO:0000259" key="1">
    <source>
        <dbReference type="Pfam" id="PF13880"/>
    </source>
</evidence>
<dbReference type="OMA" id="HEVYLFI"/>
<dbReference type="GO" id="GO:0007064">
    <property type="term" value="P:mitotic sister chromatid cohesion"/>
    <property type="evidence" value="ECO:0000318"/>
    <property type="project" value="GO_Central"/>
</dbReference>
<proteinExistence type="predicted"/>
<feature type="domain" description="N-acetyltransferase ESCO acetyl-transferase" evidence="1">
    <location>
        <begin position="93"/>
        <end position="159"/>
    </location>
</feature>
<dbReference type="Gramene" id="ERN16133">
    <property type="protein sequence ID" value="ERN16133"/>
    <property type="gene ID" value="AMTR_s00030p00203980"/>
</dbReference>
<dbReference type="eggNOG" id="KOG3014">
    <property type="taxonomic scope" value="Eukaryota"/>
</dbReference>
<dbReference type="STRING" id="13333.U5D707"/>
<reference evidence="3" key="1">
    <citation type="journal article" date="2013" name="Science">
        <title>The Amborella genome and the evolution of flowering plants.</title>
        <authorList>
            <consortium name="Amborella Genome Project"/>
        </authorList>
    </citation>
    <scope>NUCLEOTIDE SEQUENCE [LARGE SCALE GENOMIC DNA]</scope>
</reference>
<dbReference type="PANTHER" id="PTHR45884">
    <property type="entry name" value="N-ACETYLTRANSFERASE ECO"/>
    <property type="match status" value="1"/>
</dbReference>
<dbReference type="GO" id="GO:0061733">
    <property type="term" value="F:protein-lysine-acetyltransferase activity"/>
    <property type="evidence" value="ECO:0000318"/>
    <property type="project" value="GO_Central"/>
</dbReference>
<sequence length="164" mass="18216">MQVYLLISSQRIVGCLVAEPIRYGYKVISNYPSIINSSSSSAKENFKTKTGVLLFGNVSFERETIQRSNVKNSEKIADEFIGTAILCETEPVSAVSGISAIWVLASSRRKGIATRLLDIARKNFLMGYIMEPSQFPFCQPTLGKAFATKYCSTNSFSVYKSIKR</sequence>
<name>U5D707_AMBTC</name>
<dbReference type="InterPro" id="IPR028009">
    <property type="entry name" value="ESCO_Acetyltransf_dom"/>
</dbReference>
<keyword evidence="3" id="KW-1185">Reference proteome</keyword>
<dbReference type="EMBL" id="KI392485">
    <property type="protein sequence ID" value="ERN16133.1"/>
    <property type="molecule type" value="Genomic_DNA"/>
</dbReference>
<dbReference type="Proteomes" id="UP000017836">
    <property type="component" value="Unassembled WGS sequence"/>
</dbReference>
<gene>
    <name evidence="2" type="ORF">AMTR_s00030p00203980</name>
</gene>
<dbReference type="HOGENOM" id="CLU_1621242_0_0_1"/>
<dbReference type="CDD" id="cd04301">
    <property type="entry name" value="NAT_SF"/>
    <property type="match status" value="1"/>
</dbReference>
<dbReference type="PANTHER" id="PTHR45884:SF2">
    <property type="entry name" value="N-ACETYLTRANSFERASE ECO"/>
    <property type="match status" value="1"/>
</dbReference>
<dbReference type="AlphaFoldDB" id="U5D707"/>